<reference evidence="4 5" key="1">
    <citation type="submission" date="2017-06" db="EMBL/GenBank/DDBJ databases">
        <authorList>
            <person name="Kim H.J."/>
            <person name="Triplett B.A."/>
        </authorList>
    </citation>
    <scope>NUCLEOTIDE SEQUENCE [LARGE SCALE GENOMIC DNA]</scope>
    <source>
        <strain evidence="4 5">DSM 25597</strain>
    </source>
</reference>
<dbReference type="SUPFAM" id="SSF53756">
    <property type="entry name" value="UDP-Glycosyltransferase/glycogen phosphorylase"/>
    <property type="match status" value="1"/>
</dbReference>
<protein>
    <submittedName>
        <fullName evidence="4">Glycosyltransferase involved in cell wall bisynthesis</fullName>
    </submittedName>
</protein>
<name>A0A238Z2C2_9FLAO</name>
<dbReference type="InterPro" id="IPR001296">
    <property type="entry name" value="Glyco_trans_1"/>
</dbReference>
<dbReference type="CDD" id="cd03801">
    <property type="entry name" value="GT4_PimA-like"/>
    <property type="match status" value="1"/>
</dbReference>
<dbReference type="Proteomes" id="UP000198379">
    <property type="component" value="Unassembled WGS sequence"/>
</dbReference>
<gene>
    <name evidence="4" type="ORF">SAMN06265376_102526</name>
</gene>
<evidence type="ECO:0000313" key="5">
    <source>
        <dbReference type="Proteomes" id="UP000198379"/>
    </source>
</evidence>
<dbReference type="PANTHER" id="PTHR46401">
    <property type="entry name" value="GLYCOSYLTRANSFERASE WBBK-RELATED"/>
    <property type="match status" value="1"/>
</dbReference>
<dbReference type="GO" id="GO:0016757">
    <property type="term" value="F:glycosyltransferase activity"/>
    <property type="evidence" value="ECO:0007669"/>
    <property type="project" value="InterPro"/>
</dbReference>
<evidence type="ECO:0000313" key="4">
    <source>
        <dbReference type="EMBL" id="SNR77088.1"/>
    </source>
</evidence>
<proteinExistence type="predicted"/>
<dbReference type="AlphaFoldDB" id="A0A238Z2C2"/>
<dbReference type="InterPro" id="IPR028098">
    <property type="entry name" value="Glyco_trans_4-like_N"/>
</dbReference>
<dbReference type="Gene3D" id="3.40.50.2000">
    <property type="entry name" value="Glycogen Phosphorylase B"/>
    <property type="match status" value="2"/>
</dbReference>
<keyword evidence="1 4" id="KW-0808">Transferase</keyword>
<dbReference type="PANTHER" id="PTHR46401:SF2">
    <property type="entry name" value="GLYCOSYLTRANSFERASE WBBK-RELATED"/>
    <property type="match status" value="1"/>
</dbReference>
<dbReference type="EMBL" id="FZNY01000002">
    <property type="protein sequence ID" value="SNR77088.1"/>
    <property type="molecule type" value="Genomic_DNA"/>
</dbReference>
<feature type="domain" description="Glycosyltransferase subfamily 4-like N-terminal" evidence="3">
    <location>
        <begin position="20"/>
        <end position="183"/>
    </location>
</feature>
<dbReference type="Pfam" id="PF13439">
    <property type="entry name" value="Glyco_transf_4"/>
    <property type="match status" value="1"/>
</dbReference>
<evidence type="ECO:0000259" key="3">
    <source>
        <dbReference type="Pfam" id="PF13439"/>
    </source>
</evidence>
<evidence type="ECO:0000256" key="1">
    <source>
        <dbReference type="ARBA" id="ARBA00022679"/>
    </source>
</evidence>
<organism evidence="4 5">
    <name type="scientific">Dokdonia pacifica</name>
    <dbReference type="NCBI Taxonomy" id="1627892"/>
    <lineage>
        <taxon>Bacteria</taxon>
        <taxon>Pseudomonadati</taxon>
        <taxon>Bacteroidota</taxon>
        <taxon>Flavobacteriia</taxon>
        <taxon>Flavobacteriales</taxon>
        <taxon>Flavobacteriaceae</taxon>
        <taxon>Dokdonia</taxon>
    </lineage>
</organism>
<feature type="domain" description="Glycosyl transferase family 1" evidence="2">
    <location>
        <begin position="193"/>
        <end position="358"/>
    </location>
</feature>
<sequence length="383" mass="43559">MKHIAYITSEYPHPSTPPAGGIGSFIKMMATSLVKNGYQVTIFLCLSSSDRIWYDEDIRIVAIKGVSRSRFSPIKDRFKIRTRVKKHIATDHIDLIEAPDWEGLHAFFNFKIPVVTRIHGSVTYFNHLQGMSKPRLLYYLEKMAINRSKKVIAVSEFSGKLTESVFEFPCLNFEVVYNGIDIEAFNTLFQNATESQNILYFGTLVRKKGMMALAHIFNILHTINPNATLTLVGKDAVDFIEKKSTWEVMKSILTPSALQNVHYKGVVPYEEMSQMISQSAICVFPSFAEAFPISWLEAMAMEKPIVASSIGWANESIEDTKSGLLEYPDKYQAFAQKINRLLTDTSYALRLGRNAKQRVIDFFDQKKLVVQNINVYKNVIGHE</sequence>
<dbReference type="GO" id="GO:0009103">
    <property type="term" value="P:lipopolysaccharide biosynthetic process"/>
    <property type="evidence" value="ECO:0007669"/>
    <property type="project" value="TreeGrafter"/>
</dbReference>
<accession>A0A238Z2C2</accession>
<dbReference type="RefSeq" id="WP_089371263.1">
    <property type="nucleotide sequence ID" value="NZ_BMEP01000001.1"/>
</dbReference>
<keyword evidence="5" id="KW-1185">Reference proteome</keyword>
<dbReference type="OrthoDB" id="502646at2"/>
<dbReference type="Pfam" id="PF00534">
    <property type="entry name" value="Glycos_transf_1"/>
    <property type="match status" value="1"/>
</dbReference>
<evidence type="ECO:0000259" key="2">
    <source>
        <dbReference type="Pfam" id="PF00534"/>
    </source>
</evidence>